<dbReference type="OrthoDB" id="17907at2759"/>
<dbReference type="Proteomes" id="UP000024635">
    <property type="component" value="Unassembled WGS sequence"/>
</dbReference>
<organism evidence="1 2">
    <name type="scientific">Ancylostoma ceylanicum</name>
    <dbReference type="NCBI Taxonomy" id="53326"/>
    <lineage>
        <taxon>Eukaryota</taxon>
        <taxon>Metazoa</taxon>
        <taxon>Ecdysozoa</taxon>
        <taxon>Nematoda</taxon>
        <taxon>Chromadorea</taxon>
        <taxon>Rhabditida</taxon>
        <taxon>Rhabditina</taxon>
        <taxon>Rhabditomorpha</taxon>
        <taxon>Strongyloidea</taxon>
        <taxon>Ancylostomatidae</taxon>
        <taxon>Ancylostomatinae</taxon>
        <taxon>Ancylostoma</taxon>
    </lineage>
</organism>
<comment type="caution">
    <text evidence="1">The sequence shown here is derived from an EMBL/GenBank/DDBJ whole genome shotgun (WGS) entry which is preliminary data.</text>
</comment>
<sequence length="77" mass="8302">MMNAEDLDASASWFVSLAASLLGTTSDVGPTGLVFSDAQKTSVELDQLAYAPVGFCKGSEKVVSELGQWYQLMLRRI</sequence>
<name>A0A016TNP2_9BILA</name>
<accession>A0A016TNP2</accession>
<protein>
    <submittedName>
        <fullName evidence="1">Uncharacterized protein</fullName>
    </submittedName>
</protein>
<dbReference type="EMBL" id="JARK01001426">
    <property type="protein sequence ID" value="EYC04053.1"/>
    <property type="molecule type" value="Genomic_DNA"/>
</dbReference>
<proteinExistence type="predicted"/>
<dbReference type="AlphaFoldDB" id="A0A016TNP2"/>
<keyword evidence="2" id="KW-1185">Reference proteome</keyword>
<reference evidence="2" key="1">
    <citation type="journal article" date="2015" name="Nat. Genet.">
        <title>The genome and transcriptome of the zoonotic hookworm Ancylostoma ceylanicum identify infection-specific gene families.</title>
        <authorList>
            <person name="Schwarz E.M."/>
            <person name="Hu Y."/>
            <person name="Antoshechkin I."/>
            <person name="Miller M.M."/>
            <person name="Sternberg P.W."/>
            <person name="Aroian R.V."/>
        </authorList>
    </citation>
    <scope>NUCLEOTIDE SEQUENCE</scope>
    <source>
        <strain evidence="2">HY135</strain>
    </source>
</reference>
<evidence type="ECO:0000313" key="1">
    <source>
        <dbReference type="EMBL" id="EYC04053.1"/>
    </source>
</evidence>
<evidence type="ECO:0000313" key="2">
    <source>
        <dbReference type="Proteomes" id="UP000024635"/>
    </source>
</evidence>
<gene>
    <name evidence="1" type="primary">Acey_s0090.g2388</name>
    <name evidence="1" type="ORF">Y032_0090g2388</name>
</gene>